<dbReference type="GeneID" id="118411042"/>
<dbReference type="KEGG" id="bfo:118411042"/>
<evidence type="ECO:0000256" key="1">
    <source>
        <dbReference type="ARBA" id="ARBA00023157"/>
    </source>
</evidence>
<gene>
    <name evidence="4" type="primary">LOC118411042</name>
</gene>
<proteinExistence type="predicted"/>
<reference evidence="4" key="2">
    <citation type="submission" date="2025-08" db="UniProtKB">
        <authorList>
            <consortium name="RefSeq"/>
        </authorList>
    </citation>
    <scope>IDENTIFICATION</scope>
    <source>
        <strain evidence="4">S238N-H82</strain>
        <tissue evidence="4">Testes</tissue>
    </source>
</reference>
<keyword evidence="3" id="KW-1185">Reference proteome</keyword>
<dbReference type="PROSITE" id="PS50041">
    <property type="entry name" value="C_TYPE_LECTIN_2"/>
    <property type="match status" value="2"/>
</dbReference>
<dbReference type="PANTHER" id="PTHR22801">
    <property type="entry name" value="LITHOSTATHINE"/>
    <property type="match status" value="1"/>
</dbReference>
<dbReference type="OMA" id="NDERYWI"/>
<sequence>MVATNVPAHVDGLDRTVRMTATKSTEAHSVNSDPADNITDNIIHTLEKLTEKPLDFDISNEEILEGLPSCPQDDHRVLPNGKTYFAHTDISTYRGAQEECRKQLGIVAVPRDEEEHQNLVFLKNCVSRDSEFWLGIMRTAGVWQDGRGTELGSFTSWAPGEPNDGHNCALIIKGVGRDRRDNWADTQCNLQHRYICEVENDPKDWARKGPTRYKVFLERKTYSAAQRTCEASDAQNRGRLAVIKTEAVYNFLLTLIRRADPKGDYWFGMSKPRKWMWSDGTPLSDCSFRKWAPGEPNNEAGKQKCAHLWTGGDHQWDDNRCDWETYFVCQIGPGEDCDKELVPSRKFDSCIRTCIIKFWPVVPKAVPRGWVARGLTEAEVHDPSGLTLR</sequence>
<reference evidence="3" key="1">
    <citation type="journal article" date="2020" name="Nat. Ecol. Evol.">
        <title>Deeply conserved synteny resolves early events in vertebrate evolution.</title>
        <authorList>
            <person name="Simakov O."/>
            <person name="Marletaz F."/>
            <person name="Yue J.X."/>
            <person name="O'Connell B."/>
            <person name="Jenkins J."/>
            <person name="Brandt A."/>
            <person name="Calef R."/>
            <person name="Tung C.H."/>
            <person name="Huang T.K."/>
            <person name="Schmutz J."/>
            <person name="Satoh N."/>
            <person name="Yu J.K."/>
            <person name="Putnam N.H."/>
            <person name="Green R.E."/>
            <person name="Rokhsar D.S."/>
        </authorList>
    </citation>
    <scope>NUCLEOTIDE SEQUENCE [LARGE SCALE GENOMIC DNA]</scope>
    <source>
        <strain evidence="3">S238N-H82</strain>
    </source>
</reference>
<dbReference type="InterPro" id="IPR050801">
    <property type="entry name" value="Ca-Dep_Lectins_ImmuneDev"/>
</dbReference>
<dbReference type="SMART" id="SM00034">
    <property type="entry name" value="CLECT"/>
    <property type="match status" value="2"/>
</dbReference>
<dbReference type="SUPFAM" id="SSF56436">
    <property type="entry name" value="C-type lectin-like"/>
    <property type="match status" value="2"/>
</dbReference>
<dbReference type="AlphaFoldDB" id="A0A9J7MIR7"/>
<dbReference type="CDD" id="cd00037">
    <property type="entry name" value="CLECT"/>
    <property type="match status" value="2"/>
</dbReference>
<dbReference type="Proteomes" id="UP000001554">
    <property type="component" value="Chromosome 3"/>
</dbReference>
<accession>A0A9J7MIR7</accession>
<dbReference type="OrthoDB" id="538816at2759"/>
<dbReference type="RefSeq" id="XP_035668942.1">
    <property type="nucleotide sequence ID" value="XM_035813049.1"/>
</dbReference>
<evidence type="ECO:0000313" key="4">
    <source>
        <dbReference type="RefSeq" id="XP_035668942.1"/>
    </source>
</evidence>
<dbReference type="PROSITE" id="PS00615">
    <property type="entry name" value="C_TYPE_LECTIN_1"/>
    <property type="match status" value="1"/>
</dbReference>
<dbReference type="InterPro" id="IPR016186">
    <property type="entry name" value="C-type_lectin-like/link_sf"/>
</dbReference>
<feature type="domain" description="C-type lectin" evidence="2">
    <location>
        <begin position="213"/>
        <end position="330"/>
    </location>
</feature>
<feature type="domain" description="C-type lectin" evidence="2">
    <location>
        <begin position="79"/>
        <end position="197"/>
    </location>
</feature>
<name>A0A9J7MIR7_BRAFL</name>
<dbReference type="PANTHER" id="PTHR22801:SF63">
    <property type="entry name" value="C-TYPE LECTIN DOMAIN-CONTAINING PROTEIN"/>
    <property type="match status" value="1"/>
</dbReference>
<organism evidence="3 4">
    <name type="scientific">Branchiostoma floridae</name>
    <name type="common">Florida lancelet</name>
    <name type="synonym">Amphioxus</name>
    <dbReference type="NCBI Taxonomy" id="7739"/>
    <lineage>
        <taxon>Eukaryota</taxon>
        <taxon>Metazoa</taxon>
        <taxon>Chordata</taxon>
        <taxon>Cephalochordata</taxon>
        <taxon>Leptocardii</taxon>
        <taxon>Amphioxiformes</taxon>
        <taxon>Branchiostomatidae</taxon>
        <taxon>Branchiostoma</taxon>
    </lineage>
</organism>
<dbReference type="Pfam" id="PF00059">
    <property type="entry name" value="Lectin_C"/>
    <property type="match status" value="2"/>
</dbReference>
<evidence type="ECO:0000313" key="3">
    <source>
        <dbReference type="Proteomes" id="UP000001554"/>
    </source>
</evidence>
<protein>
    <submittedName>
        <fullName evidence="4">Macrophage mannose receptor 1-like</fullName>
    </submittedName>
</protein>
<dbReference type="Gene3D" id="3.10.100.10">
    <property type="entry name" value="Mannose-Binding Protein A, subunit A"/>
    <property type="match status" value="2"/>
</dbReference>
<keyword evidence="1" id="KW-1015">Disulfide bond</keyword>
<dbReference type="InterPro" id="IPR001304">
    <property type="entry name" value="C-type_lectin-like"/>
</dbReference>
<evidence type="ECO:0000259" key="2">
    <source>
        <dbReference type="PROSITE" id="PS50041"/>
    </source>
</evidence>
<dbReference type="InterPro" id="IPR016187">
    <property type="entry name" value="CTDL_fold"/>
</dbReference>
<dbReference type="InterPro" id="IPR018378">
    <property type="entry name" value="C-type_lectin_CS"/>
</dbReference>